<dbReference type="Gene3D" id="2.40.40.10">
    <property type="entry name" value="RlpA-like domain"/>
    <property type="match status" value="1"/>
</dbReference>
<dbReference type="Pfam" id="PF06725">
    <property type="entry name" value="3D"/>
    <property type="match status" value="1"/>
</dbReference>
<dbReference type="GO" id="GO:0019867">
    <property type="term" value="C:outer membrane"/>
    <property type="evidence" value="ECO:0007669"/>
    <property type="project" value="InterPro"/>
</dbReference>
<comment type="catalytic activity">
    <reaction evidence="1">
        <text>Exolytic cleavage of the (1-&gt;4)-beta-glycosidic linkage between N-acetylmuramic acid (MurNAc) and N-acetylglucosamine (GlcNAc) residues in peptidoglycan, from either the reducing or the non-reducing ends of the peptidoglycan chains, with concomitant formation of a 1,6-anhydrobond in the MurNAc residue.</text>
        <dbReference type="EC" id="4.2.2.n1"/>
    </reaction>
</comment>
<evidence type="ECO:0000313" key="8">
    <source>
        <dbReference type="EMBL" id="OZI55277.1"/>
    </source>
</evidence>
<evidence type="ECO:0000259" key="7">
    <source>
        <dbReference type="SMART" id="SM00925"/>
    </source>
</evidence>
<dbReference type="PIRSF" id="PIRSF019422">
    <property type="entry name" value="MltA"/>
    <property type="match status" value="1"/>
</dbReference>
<evidence type="ECO:0000256" key="2">
    <source>
        <dbReference type="ARBA" id="ARBA00012587"/>
    </source>
</evidence>
<accession>A0A261U1A9</accession>
<dbReference type="InterPro" id="IPR005300">
    <property type="entry name" value="MltA_B"/>
</dbReference>
<keyword evidence="9" id="KW-1185">Reference proteome</keyword>
<evidence type="ECO:0000256" key="4">
    <source>
        <dbReference type="ARBA" id="ARBA00023316"/>
    </source>
</evidence>
<dbReference type="RefSeq" id="WP_094798332.1">
    <property type="nucleotide sequence ID" value="NZ_NEVP01000001.1"/>
</dbReference>
<evidence type="ECO:0000313" key="9">
    <source>
        <dbReference type="Proteomes" id="UP000216913"/>
    </source>
</evidence>
<dbReference type="OrthoDB" id="9783686at2"/>
<dbReference type="GO" id="GO:0009254">
    <property type="term" value="P:peptidoglycan turnover"/>
    <property type="evidence" value="ECO:0007669"/>
    <property type="project" value="InterPro"/>
</dbReference>
<dbReference type="Proteomes" id="UP000216913">
    <property type="component" value="Unassembled WGS sequence"/>
</dbReference>
<dbReference type="GO" id="GO:0009253">
    <property type="term" value="P:peptidoglycan catabolic process"/>
    <property type="evidence" value="ECO:0007669"/>
    <property type="project" value="TreeGrafter"/>
</dbReference>
<dbReference type="EMBL" id="NEVP01000001">
    <property type="protein sequence ID" value="OZI55277.1"/>
    <property type="molecule type" value="Genomic_DNA"/>
</dbReference>
<dbReference type="Gene3D" id="2.40.240.50">
    <property type="entry name" value="Barwin-like endoglucanases"/>
    <property type="match status" value="1"/>
</dbReference>
<name>A0A261U1A9_9BORD</name>
<dbReference type="AlphaFoldDB" id="A0A261U1A9"/>
<dbReference type="SMART" id="SM00925">
    <property type="entry name" value="MltA"/>
    <property type="match status" value="1"/>
</dbReference>
<evidence type="ECO:0000256" key="3">
    <source>
        <dbReference type="ARBA" id="ARBA00023239"/>
    </source>
</evidence>
<sequence>MKRLLSLSVLSVLLAACTTPSSIPPDERPGTVTPVPTDGPLVVPSVSALPDTPARALAGRYQRANYSELPGWDGDDLSRLWPLVLRNCKGLMRPTSGNLAAPARATPRAWQPVCAAAADPARAPAAGDAAAVRRFIQTWLQPWRVLGTDGRPATNTVTGYYEPLVRGSRESGGKHQWPLYAVPADLLTIDLGSVYPDLAGKRVRGKLDGHRVVPYDTRAAIEASDRKPPVLVWVDDPVDNFFLQVQGSGRVQLTEGPDAGKTIRVAYADHNGQPYVSIGRWLIDRGELRADQASMQNIRAWAQRNPGRTQEMLNANPAVVFFREEAVTDPEQGPKGAYAIPLATGRSIAVDPTFVPLGTPVFLSTTYPASERPLQRLVFAQDTGTAIKGAARADFYWGFGDEAGQQAGRMKQRGQMWLLWPKQAGEPSAR</sequence>
<evidence type="ECO:0000256" key="5">
    <source>
        <dbReference type="ARBA" id="ARBA00030918"/>
    </source>
</evidence>
<dbReference type="PANTHER" id="PTHR30124">
    <property type="entry name" value="MEMBRANE-BOUND LYTIC MUREIN TRANSGLYCOSYLASE A"/>
    <property type="match status" value="1"/>
</dbReference>
<gene>
    <name evidence="8" type="ORF">CAL25_02375</name>
</gene>
<dbReference type="CDD" id="cd14668">
    <property type="entry name" value="mlta_B"/>
    <property type="match status" value="1"/>
</dbReference>
<keyword evidence="6" id="KW-0732">Signal</keyword>
<dbReference type="GO" id="GO:0004553">
    <property type="term" value="F:hydrolase activity, hydrolyzing O-glycosyl compounds"/>
    <property type="evidence" value="ECO:0007669"/>
    <property type="project" value="InterPro"/>
</dbReference>
<dbReference type="InterPro" id="IPR010611">
    <property type="entry name" value="3D_dom"/>
</dbReference>
<feature type="signal peptide" evidence="6">
    <location>
        <begin position="1"/>
        <end position="22"/>
    </location>
</feature>
<dbReference type="GO" id="GO:0071555">
    <property type="term" value="P:cell wall organization"/>
    <property type="evidence" value="ECO:0007669"/>
    <property type="project" value="UniProtKB-KW"/>
</dbReference>
<organism evidence="8 9">
    <name type="scientific">Bordetella genomosp. 5</name>
    <dbReference type="NCBI Taxonomy" id="1395608"/>
    <lineage>
        <taxon>Bacteria</taxon>
        <taxon>Pseudomonadati</taxon>
        <taxon>Pseudomonadota</taxon>
        <taxon>Betaproteobacteria</taxon>
        <taxon>Burkholderiales</taxon>
        <taxon>Alcaligenaceae</taxon>
        <taxon>Bordetella</taxon>
    </lineage>
</organism>
<proteinExistence type="predicted"/>
<dbReference type="CDD" id="cd14485">
    <property type="entry name" value="mltA_like_LT_A"/>
    <property type="match status" value="1"/>
</dbReference>
<dbReference type="Pfam" id="PF03562">
    <property type="entry name" value="MltA"/>
    <property type="match status" value="1"/>
</dbReference>
<dbReference type="SUPFAM" id="SSF50685">
    <property type="entry name" value="Barwin-like endoglucanases"/>
    <property type="match status" value="1"/>
</dbReference>
<reference evidence="8 9" key="1">
    <citation type="submission" date="2017-05" db="EMBL/GenBank/DDBJ databases">
        <title>Complete and WGS of Bordetella genogroups.</title>
        <authorList>
            <person name="Spilker T."/>
            <person name="LiPuma J."/>
        </authorList>
    </citation>
    <scope>NUCLEOTIDE SEQUENCE [LARGE SCALE GENOMIC DNA]</scope>
    <source>
        <strain evidence="8 9">AU10456</strain>
    </source>
</reference>
<dbReference type="InterPro" id="IPR026044">
    <property type="entry name" value="MltA"/>
</dbReference>
<keyword evidence="4" id="KW-0961">Cell wall biogenesis/degradation</keyword>
<feature type="chain" id="PRO_5012017553" description="peptidoglycan lytic exotransglycosylase" evidence="6">
    <location>
        <begin position="23"/>
        <end position="430"/>
    </location>
</feature>
<dbReference type="PANTHER" id="PTHR30124:SF0">
    <property type="entry name" value="MEMBRANE-BOUND LYTIC MUREIN TRANSGLYCOSYLASE A"/>
    <property type="match status" value="1"/>
</dbReference>
<keyword evidence="3" id="KW-0456">Lyase</keyword>
<comment type="caution">
    <text evidence="8">The sequence shown here is derived from an EMBL/GenBank/DDBJ whole genome shotgun (WGS) entry which is preliminary data.</text>
</comment>
<feature type="domain" description="Lytic transglycosylase MltA" evidence="7">
    <location>
        <begin position="164"/>
        <end position="323"/>
    </location>
</feature>
<dbReference type="GO" id="GO:0008933">
    <property type="term" value="F:peptidoglycan lytic transglycosylase activity"/>
    <property type="evidence" value="ECO:0007669"/>
    <property type="project" value="TreeGrafter"/>
</dbReference>
<evidence type="ECO:0000256" key="1">
    <source>
        <dbReference type="ARBA" id="ARBA00001420"/>
    </source>
</evidence>
<dbReference type="PROSITE" id="PS51257">
    <property type="entry name" value="PROKAR_LIPOPROTEIN"/>
    <property type="match status" value="1"/>
</dbReference>
<dbReference type="InterPro" id="IPR036908">
    <property type="entry name" value="RlpA-like_sf"/>
</dbReference>
<evidence type="ECO:0000256" key="6">
    <source>
        <dbReference type="SAM" id="SignalP"/>
    </source>
</evidence>
<protein>
    <recommendedName>
        <fullName evidence="2">peptidoglycan lytic exotransglycosylase</fullName>
        <ecNumber evidence="2">4.2.2.n1</ecNumber>
    </recommendedName>
    <alternativeName>
        <fullName evidence="5">Murein hydrolase A</fullName>
    </alternativeName>
</protein>
<dbReference type="EC" id="4.2.2.n1" evidence="2"/>